<keyword evidence="2" id="KW-1185">Reference proteome</keyword>
<gene>
    <name evidence="1" type="ORF">PVAP13_4KG270005</name>
</gene>
<accession>A0A8T0TK72</accession>
<dbReference type="Proteomes" id="UP000823388">
    <property type="component" value="Chromosome 4K"/>
</dbReference>
<reference evidence="1" key="1">
    <citation type="submission" date="2020-05" db="EMBL/GenBank/DDBJ databases">
        <title>WGS assembly of Panicum virgatum.</title>
        <authorList>
            <person name="Lovell J.T."/>
            <person name="Jenkins J."/>
            <person name="Shu S."/>
            <person name="Juenger T.E."/>
            <person name="Schmutz J."/>
        </authorList>
    </citation>
    <scope>NUCLEOTIDE SEQUENCE</scope>
    <source>
        <strain evidence="1">AP13</strain>
    </source>
</reference>
<evidence type="ECO:0000313" key="1">
    <source>
        <dbReference type="EMBL" id="KAG2612312.1"/>
    </source>
</evidence>
<dbReference type="AlphaFoldDB" id="A0A8T0TK72"/>
<name>A0A8T0TK72_PANVG</name>
<evidence type="ECO:0000313" key="2">
    <source>
        <dbReference type="Proteomes" id="UP000823388"/>
    </source>
</evidence>
<organism evidence="1 2">
    <name type="scientific">Panicum virgatum</name>
    <name type="common">Blackwell switchgrass</name>
    <dbReference type="NCBI Taxonomy" id="38727"/>
    <lineage>
        <taxon>Eukaryota</taxon>
        <taxon>Viridiplantae</taxon>
        <taxon>Streptophyta</taxon>
        <taxon>Embryophyta</taxon>
        <taxon>Tracheophyta</taxon>
        <taxon>Spermatophyta</taxon>
        <taxon>Magnoliopsida</taxon>
        <taxon>Liliopsida</taxon>
        <taxon>Poales</taxon>
        <taxon>Poaceae</taxon>
        <taxon>PACMAD clade</taxon>
        <taxon>Panicoideae</taxon>
        <taxon>Panicodae</taxon>
        <taxon>Paniceae</taxon>
        <taxon>Panicinae</taxon>
        <taxon>Panicum</taxon>
        <taxon>Panicum sect. Hiantes</taxon>
    </lineage>
</organism>
<dbReference type="EMBL" id="CM029043">
    <property type="protein sequence ID" value="KAG2612312.1"/>
    <property type="molecule type" value="Genomic_DNA"/>
</dbReference>
<protein>
    <submittedName>
        <fullName evidence="1">Uncharacterized protein</fullName>
    </submittedName>
</protein>
<sequence>MSTVLFSKSFFHKITAIIIKFWWTGIQEENHTNLIPYRSWEDICQSKDNGGLGIRDLETINRSHIIQAAYNIAIEKNPMLTAILKAKYFHNKSLWTANTNGPRSIFWSSIMQVSEELTNNVTYQIQAGNSSIWSTPWIPSWDSIHDHLRLPVSVIPLPAKVSDLWLSNTQQWNTNLITEVFDDDTMQEILPVPTDQKDVLRWTPATNDNCSTKNIYRYLAQQ</sequence>
<proteinExistence type="predicted"/>
<comment type="caution">
    <text evidence="1">The sequence shown here is derived from an EMBL/GenBank/DDBJ whole genome shotgun (WGS) entry which is preliminary data.</text>
</comment>